<protein>
    <submittedName>
        <fullName evidence="9">Sigma-54-dependent Fis family transcriptional regulator</fullName>
    </submittedName>
</protein>
<dbReference type="Gene3D" id="3.40.50.300">
    <property type="entry name" value="P-loop containing nucleotide triphosphate hydrolases"/>
    <property type="match status" value="1"/>
</dbReference>
<keyword evidence="1" id="KW-0547">Nucleotide-binding</keyword>
<name>A0ABX6NCG2_9BACT</name>
<dbReference type="PROSITE" id="PS50045">
    <property type="entry name" value="SIGMA54_INTERACT_4"/>
    <property type="match status" value="1"/>
</dbReference>
<dbReference type="Pfam" id="PF00072">
    <property type="entry name" value="Response_reg"/>
    <property type="match status" value="1"/>
</dbReference>
<accession>A0ABX6NCG2</accession>
<dbReference type="Pfam" id="PF00158">
    <property type="entry name" value="Sigma54_activat"/>
    <property type="match status" value="1"/>
</dbReference>
<evidence type="ECO:0000259" key="8">
    <source>
        <dbReference type="PROSITE" id="PS50110"/>
    </source>
</evidence>
<dbReference type="Pfam" id="PF25601">
    <property type="entry name" value="AAA_lid_14"/>
    <property type="match status" value="1"/>
</dbReference>
<dbReference type="PANTHER" id="PTHR32071">
    <property type="entry name" value="TRANSCRIPTIONAL REGULATORY PROTEIN"/>
    <property type="match status" value="1"/>
</dbReference>
<evidence type="ECO:0000256" key="2">
    <source>
        <dbReference type="ARBA" id="ARBA00022840"/>
    </source>
</evidence>
<evidence type="ECO:0000313" key="9">
    <source>
        <dbReference type="EMBL" id="QJT07931.1"/>
    </source>
</evidence>
<evidence type="ECO:0000256" key="1">
    <source>
        <dbReference type="ARBA" id="ARBA00022741"/>
    </source>
</evidence>
<sequence>MAKALCIDDTVLCRSLETAMGHSDVEMRIVQSLAAAREALYDEPQDVVILGCIPPGPAGLECLNEIRRTPGRPEVLLLTDHGDPEFAEIAIRSGAWSYMIKPPVTGDLVKAVLRALDHREERRTRRKPVALKRNGIFGDSEALRRCLDQLAQAAVSDSSVLISGETGTGKELFATAIHENSPRSSGAFVVVDCAAMPEALVESMLFGHEKGAYTSADSRAEGLVTQAHKGTLFLDEVGELPLAIQKSFLRVLEGHTYRPVGGAIERISDFRLVSATNRDLEAMVLNGTFRKDLLFRLRAINIELPPLRNSVDDINELTCNFIGRVCDRMGISRKGFSTDFLEALEKYEWPGNVRELINTIEYAIAAAGDAPALFPRHLPTHIRARLARHSVMEQVRPEEPAPHKQSLDPENFPDIREFRDKAMADLEVMYLGDLMELTQGDIPRACEVSGLSRARLYALLKKYGLSKEREQVS</sequence>
<dbReference type="EMBL" id="CP039543">
    <property type="protein sequence ID" value="QJT07931.1"/>
    <property type="molecule type" value="Genomic_DNA"/>
</dbReference>
<evidence type="ECO:0000256" key="3">
    <source>
        <dbReference type="ARBA" id="ARBA00023015"/>
    </source>
</evidence>
<dbReference type="PROSITE" id="PS00675">
    <property type="entry name" value="SIGMA54_INTERACT_1"/>
    <property type="match status" value="1"/>
</dbReference>
<keyword evidence="3" id="KW-0805">Transcription regulation</keyword>
<dbReference type="InterPro" id="IPR025944">
    <property type="entry name" value="Sigma_54_int_dom_CS"/>
</dbReference>
<dbReference type="Proteomes" id="UP000503251">
    <property type="component" value="Chromosome"/>
</dbReference>
<dbReference type="InterPro" id="IPR009057">
    <property type="entry name" value="Homeodomain-like_sf"/>
</dbReference>
<comment type="caution">
    <text evidence="6">Lacks conserved residue(s) required for the propagation of feature annotation.</text>
</comment>
<organism evidence="9 10">
    <name type="scientific">Oceanidesulfovibrio marinus</name>
    <dbReference type="NCBI Taxonomy" id="370038"/>
    <lineage>
        <taxon>Bacteria</taxon>
        <taxon>Pseudomonadati</taxon>
        <taxon>Thermodesulfobacteriota</taxon>
        <taxon>Desulfovibrionia</taxon>
        <taxon>Desulfovibrionales</taxon>
        <taxon>Desulfovibrionaceae</taxon>
        <taxon>Oceanidesulfovibrio</taxon>
    </lineage>
</organism>
<dbReference type="SMART" id="SM00382">
    <property type="entry name" value="AAA"/>
    <property type="match status" value="1"/>
</dbReference>
<dbReference type="InterPro" id="IPR003593">
    <property type="entry name" value="AAA+_ATPase"/>
</dbReference>
<dbReference type="InterPro" id="IPR027417">
    <property type="entry name" value="P-loop_NTPase"/>
</dbReference>
<dbReference type="PROSITE" id="PS00676">
    <property type="entry name" value="SIGMA54_INTERACT_2"/>
    <property type="match status" value="1"/>
</dbReference>
<dbReference type="PROSITE" id="PS00688">
    <property type="entry name" value="SIGMA54_INTERACT_3"/>
    <property type="match status" value="1"/>
</dbReference>
<dbReference type="SUPFAM" id="SSF52172">
    <property type="entry name" value="CheY-like"/>
    <property type="match status" value="1"/>
</dbReference>
<evidence type="ECO:0000259" key="7">
    <source>
        <dbReference type="PROSITE" id="PS50045"/>
    </source>
</evidence>
<dbReference type="CDD" id="cd00156">
    <property type="entry name" value="REC"/>
    <property type="match status" value="1"/>
</dbReference>
<evidence type="ECO:0000256" key="5">
    <source>
        <dbReference type="ARBA" id="ARBA00023163"/>
    </source>
</evidence>
<keyword evidence="4" id="KW-0238">DNA-binding</keyword>
<proteinExistence type="predicted"/>
<dbReference type="InterPro" id="IPR001789">
    <property type="entry name" value="Sig_transdc_resp-reg_receiver"/>
</dbReference>
<evidence type="ECO:0000256" key="4">
    <source>
        <dbReference type="ARBA" id="ARBA00023125"/>
    </source>
</evidence>
<dbReference type="Gene3D" id="3.40.50.2300">
    <property type="match status" value="1"/>
</dbReference>
<keyword evidence="10" id="KW-1185">Reference proteome</keyword>
<dbReference type="Gene3D" id="1.10.10.60">
    <property type="entry name" value="Homeodomain-like"/>
    <property type="match status" value="1"/>
</dbReference>
<dbReference type="CDD" id="cd00009">
    <property type="entry name" value="AAA"/>
    <property type="match status" value="1"/>
</dbReference>
<evidence type="ECO:0000256" key="6">
    <source>
        <dbReference type="PROSITE-ProRule" id="PRU00169"/>
    </source>
</evidence>
<dbReference type="InterPro" id="IPR058031">
    <property type="entry name" value="AAA_lid_NorR"/>
</dbReference>
<reference evidence="9 10" key="1">
    <citation type="submission" date="2019-04" db="EMBL/GenBank/DDBJ databases">
        <title>Isolation and culture of sulfate reducing bacteria from the cold seep of the South China Sea.</title>
        <authorList>
            <person name="Sun C."/>
            <person name="Liu R."/>
        </authorList>
    </citation>
    <scope>NUCLEOTIDE SEQUENCE [LARGE SCALE GENOMIC DNA]</scope>
    <source>
        <strain evidence="9 10">CS1</strain>
    </source>
</reference>
<dbReference type="SUPFAM" id="SSF46689">
    <property type="entry name" value="Homeodomain-like"/>
    <property type="match status" value="1"/>
</dbReference>
<dbReference type="InterPro" id="IPR025662">
    <property type="entry name" value="Sigma_54_int_dom_ATP-bd_1"/>
</dbReference>
<dbReference type="SMART" id="SM00448">
    <property type="entry name" value="REC"/>
    <property type="match status" value="1"/>
</dbReference>
<feature type="domain" description="Response regulatory" evidence="8">
    <location>
        <begin position="3"/>
        <end position="116"/>
    </location>
</feature>
<keyword evidence="2" id="KW-0067">ATP-binding</keyword>
<dbReference type="InterPro" id="IPR011006">
    <property type="entry name" value="CheY-like_superfamily"/>
</dbReference>
<gene>
    <name evidence="9" type="ORF">E8L03_02870</name>
</gene>
<keyword evidence="5" id="KW-0804">Transcription</keyword>
<dbReference type="PROSITE" id="PS50110">
    <property type="entry name" value="RESPONSE_REGULATORY"/>
    <property type="match status" value="1"/>
</dbReference>
<evidence type="ECO:0000313" key="10">
    <source>
        <dbReference type="Proteomes" id="UP000503251"/>
    </source>
</evidence>
<dbReference type="Gene3D" id="1.10.8.60">
    <property type="match status" value="1"/>
</dbReference>
<dbReference type="RefSeq" id="WP_171266508.1">
    <property type="nucleotide sequence ID" value="NZ_CP039543.1"/>
</dbReference>
<dbReference type="InterPro" id="IPR002078">
    <property type="entry name" value="Sigma_54_int"/>
</dbReference>
<feature type="domain" description="Sigma-54 factor interaction" evidence="7">
    <location>
        <begin position="136"/>
        <end position="365"/>
    </location>
</feature>
<dbReference type="InterPro" id="IPR025943">
    <property type="entry name" value="Sigma_54_int_dom_ATP-bd_2"/>
</dbReference>
<dbReference type="PANTHER" id="PTHR32071:SF113">
    <property type="entry name" value="ALGINATE BIOSYNTHESIS TRANSCRIPTIONAL REGULATORY PROTEIN ALGB"/>
    <property type="match status" value="1"/>
</dbReference>
<dbReference type="SUPFAM" id="SSF52540">
    <property type="entry name" value="P-loop containing nucleoside triphosphate hydrolases"/>
    <property type="match status" value="1"/>
</dbReference>